<sequence>MSDKSKILIVDDDLLFVNDLSELLESFRQYEVLTATSRGEELFILRQEKIAVLVVNLHGGGLNGLEVLSLVSTSYRHIQCIVMTNGEHPAIKAVANCSCKDSIFLFLAKPSNLETIGCAVLESLQRLDENDYQPGISVAKIVAFFEAVQKTARISVRFGSKKHGLLDFDKGILINAACEKKKAAEAALEIFDWQPLGFLIESEEYTPERTISTQELETIRVTSRLKRETAKNSGLAQETNRMAQQKIGLFIVDDSKMMRKVIAGIFKDDPFVQVVGEAENGEEALQLIPQLKPDVITLDVEMPIMDGLKTIKHLMIQAPTPTVMLSSMTQDGAIVTFDALKYGAVDFVAKPSRNAETDLEEQTRDIARKVHLAAEVELEAVRYVRAVNKDKQAGFPPGSRCEKVVAIGAAEGGYGALLKLLPHLSAAYPAAYLVMFYAPAKHLDAFVEYMDRFSPLRIRRAENNAPLEPGVCYFASGEKYMTVHEREDGLVLHLSSAPFATQRGSINMLFFSVAEIMKDDAVAVILSGVGEDGTEGMAEILRVGGAGIVQDPAGCLYRDMPWSVSAHCREAAVLVDAAIPETIHGILSA</sequence>
<feature type="domain" description="Response regulatory" evidence="6">
    <location>
        <begin position="248"/>
        <end position="365"/>
    </location>
</feature>
<protein>
    <recommendedName>
        <fullName evidence="3">protein-glutamate methylesterase</fullName>
        <ecNumber evidence="3">3.1.1.61</ecNumber>
    </recommendedName>
</protein>
<dbReference type="Gene3D" id="3.40.50.180">
    <property type="entry name" value="Methylesterase CheB, C-terminal domain"/>
    <property type="match status" value="1"/>
</dbReference>
<dbReference type="EC" id="3.1.1.61" evidence="3"/>
<comment type="caution">
    <text evidence="8">The sequence shown here is derived from an EMBL/GenBank/DDBJ whole genome shotgun (WGS) entry which is preliminary data.</text>
</comment>
<feature type="domain" description="CheB-type methylesterase" evidence="7">
    <location>
        <begin position="397"/>
        <end position="561"/>
    </location>
</feature>
<name>A0A521G3F8_9BACT</name>
<dbReference type="AlphaFoldDB" id="A0A521G3F8"/>
<dbReference type="Proteomes" id="UP000316238">
    <property type="component" value="Unassembled WGS sequence"/>
</dbReference>
<dbReference type="SUPFAM" id="SSF52172">
    <property type="entry name" value="CheY-like"/>
    <property type="match status" value="2"/>
</dbReference>
<feature type="modified residue" description="4-aspartylphosphate" evidence="5">
    <location>
        <position position="299"/>
    </location>
</feature>
<dbReference type="SMART" id="SM00448">
    <property type="entry name" value="REC"/>
    <property type="match status" value="2"/>
</dbReference>
<evidence type="ECO:0000259" key="6">
    <source>
        <dbReference type="PROSITE" id="PS50110"/>
    </source>
</evidence>
<keyword evidence="2" id="KW-0378">Hydrolase</keyword>
<dbReference type="InterPro" id="IPR035909">
    <property type="entry name" value="CheB_C"/>
</dbReference>
<gene>
    <name evidence="8" type="ORF">CDV28_10523</name>
</gene>
<evidence type="ECO:0000256" key="1">
    <source>
        <dbReference type="ARBA" id="ARBA00022490"/>
    </source>
</evidence>
<organism evidence="8 9">
    <name type="scientific">Candidatus Electronema aureum</name>
    <dbReference type="NCBI Taxonomy" id="2005002"/>
    <lineage>
        <taxon>Bacteria</taxon>
        <taxon>Pseudomonadati</taxon>
        <taxon>Thermodesulfobacteriota</taxon>
        <taxon>Desulfobulbia</taxon>
        <taxon>Desulfobulbales</taxon>
        <taxon>Desulfobulbaceae</taxon>
        <taxon>Candidatus Electronema</taxon>
    </lineage>
</organism>
<dbReference type="PROSITE" id="PS50110">
    <property type="entry name" value="RESPONSE_REGULATORY"/>
    <property type="match status" value="2"/>
</dbReference>
<evidence type="ECO:0000256" key="3">
    <source>
        <dbReference type="ARBA" id="ARBA00039140"/>
    </source>
</evidence>
<dbReference type="EMBL" id="NQJD01000005">
    <property type="protein sequence ID" value="TAA75566.1"/>
    <property type="molecule type" value="Genomic_DNA"/>
</dbReference>
<evidence type="ECO:0000313" key="8">
    <source>
        <dbReference type="EMBL" id="TAA75566.1"/>
    </source>
</evidence>
<evidence type="ECO:0000313" key="9">
    <source>
        <dbReference type="Proteomes" id="UP000316238"/>
    </source>
</evidence>
<comment type="catalytic activity">
    <reaction evidence="4">
        <text>[protein]-L-glutamate 5-O-methyl ester + H2O = L-glutamyl-[protein] + methanol + H(+)</text>
        <dbReference type="Rhea" id="RHEA:23236"/>
        <dbReference type="Rhea" id="RHEA-COMP:10208"/>
        <dbReference type="Rhea" id="RHEA-COMP:10311"/>
        <dbReference type="ChEBI" id="CHEBI:15377"/>
        <dbReference type="ChEBI" id="CHEBI:15378"/>
        <dbReference type="ChEBI" id="CHEBI:17790"/>
        <dbReference type="ChEBI" id="CHEBI:29973"/>
        <dbReference type="ChEBI" id="CHEBI:82795"/>
        <dbReference type="EC" id="3.1.1.61"/>
    </reaction>
</comment>
<evidence type="ECO:0000256" key="4">
    <source>
        <dbReference type="ARBA" id="ARBA00048267"/>
    </source>
</evidence>
<dbReference type="Pfam" id="PF01339">
    <property type="entry name" value="CheB_methylest"/>
    <property type="match status" value="1"/>
</dbReference>
<dbReference type="GO" id="GO:0000156">
    <property type="term" value="F:phosphorelay response regulator activity"/>
    <property type="evidence" value="ECO:0007669"/>
    <property type="project" value="InterPro"/>
</dbReference>
<proteinExistence type="predicted"/>
<reference evidence="8" key="1">
    <citation type="submission" date="2017-07" db="EMBL/GenBank/DDBJ databases">
        <title>The cable genome - Insights into the physiology and evolution of filamentous bacteria capable of sulfide oxidation via long distance electron transfer.</title>
        <authorList>
            <person name="Thorup C."/>
            <person name="Bjerg J.T."/>
            <person name="Schreiber L."/>
            <person name="Nielsen L.P."/>
            <person name="Kjeldsen K.U."/>
            <person name="Boesen T."/>
            <person name="Boggild A."/>
            <person name="Meysman F."/>
            <person name="Geelhoed J."/>
            <person name="Schramm A."/>
        </authorList>
    </citation>
    <scope>NUCLEOTIDE SEQUENCE [LARGE SCALE GENOMIC DNA]</scope>
    <source>
        <strain evidence="8">GS</strain>
    </source>
</reference>
<dbReference type="GO" id="GO:0005737">
    <property type="term" value="C:cytoplasm"/>
    <property type="evidence" value="ECO:0007669"/>
    <property type="project" value="InterPro"/>
</dbReference>
<dbReference type="GO" id="GO:0008984">
    <property type="term" value="F:protein-glutamate methylesterase activity"/>
    <property type="evidence" value="ECO:0007669"/>
    <property type="project" value="UniProtKB-EC"/>
</dbReference>
<evidence type="ECO:0000256" key="2">
    <source>
        <dbReference type="ARBA" id="ARBA00022801"/>
    </source>
</evidence>
<dbReference type="PANTHER" id="PTHR42872">
    <property type="entry name" value="PROTEIN-GLUTAMATE METHYLESTERASE/PROTEIN-GLUTAMINE GLUTAMINASE"/>
    <property type="match status" value="1"/>
</dbReference>
<feature type="domain" description="Response regulatory" evidence="6">
    <location>
        <begin position="6"/>
        <end position="124"/>
    </location>
</feature>
<keyword evidence="1" id="KW-0963">Cytoplasm</keyword>
<evidence type="ECO:0000259" key="7">
    <source>
        <dbReference type="PROSITE" id="PS50122"/>
    </source>
</evidence>
<dbReference type="InterPro" id="IPR011006">
    <property type="entry name" value="CheY-like_superfamily"/>
</dbReference>
<evidence type="ECO:0000256" key="5">
    <source>
        <dbReference type="PROSITE-ProRule" id="PRU00169"/>
    </source>
</evidence>
<keyword evidence="5" id="KW-0597">Phosphoprotein</keyword>
<dbReference type="Pfam" id="PF00072">
    <property type="entry name" value="Response_reg"/>
    <property type="match status" value="2"/>
</dbReference>
<dbReference type="InterPro" id="IPR001789">
    <property type="entry name" value="Sig_transdc_resp-reg_receiver"/>
</dbReference>
<dbReference type="PANTHER" id="PTHR42872:SF6">
    <property type="entry name" value="PROTEIN-GLUTAMATE METHYLESTERASE_PROTEIN-GLUTAMINE GLUTAMINASE"/>
    <property type="match status" value="1"/>
</dbReference>
<dbReference type="PROSITE" id="PS50122">
    <property type="entry name" value="CHEB"/>
    <property type="match status" value="1"/>
</dbReference>
<accession>A0A521G3F8</accession>
<dbReference type="CDD" id="cd17541">
    <property type="entry name" value="REC_CheB-like"/>
    <property type="match status" value="1"/>
</dbReference>
<dbReference type="SUPFAM" id="SSF52738">
    <property type="entry name" value="Methylesterase CheB, C-terminal domain"/>
    <property type="match status" value="1"/>
</dbReference>
<comment type="caution">
    <text evidence="5">Lacks conserved residue(s) required for the propagation of feature annotation.</text>
</comment>
<keyword evidence="9" id="KW-1185">Reference proteome</keyword>
<dbReference type="InterPro" id="IPR000673">
    <property type="entry name" value="Sig_transdc_resp-reg_Me-estase"/>
</dbReference>
<dbReference type="Gene3D" id="3.40.50.2300">
    <property type="match status" value="2"/>
</dbReference>
<dbReference type="GO" id="GO:0006935">
    <property type="term" value="P:chemotaxis"/>
    <property type="evidence" value="ECO:0007669"/>
    <property type="project" value="InterPro"/>
</dbReference>